<proteinExistence type="predicted"/>
<sequence>MNFLSLRNADIRYLDQKLFSNLSFSVKKGESWALLGPSGSGKSALLAAIAGKLNITGTEVSYGFHDEYVSRHRIDDPLFTYQHLISYVPQKHHFKNLSNTSDFYYQQRYNSEDSEDAMVVKDYLTAIKIPDGRNYWTVQKVTERLHLTSLLDKQLIKLSNGETRRLLIAASLLRNPLLLLLDSPFTGLDTDTRKELHSLVNDIVNFGITVIMATSPSEIPEVLTHVAILDKGQIINEMHRSDFKPDMVDIPALKEADQAKLHDLLSAKPVEVYNEIISMRNVNVRYGDVTVLRDVNWVVKQGEAWALMGHNGAGKSTLLSLVNGDNPQAYSNDIFLFDRKRGSGESIWDIKSKTGYVSPEMLQYFATSSNCLQVVESGFYDTMGLFRASSIKLAAIAMQWMELIGIQEHAKQLFKKVPASVQRLCLLARALVKNPPLLILDEPCQGLDEQQQRHFKELVDSMFRETNLTLIYVTHYQDELPDCIRHTLKLSGGSVVN</sequence>
<keyword evidence="1" id="KW-0547">Nucleotide-binding</keyword>
<dbReference type="InterPro" id="IPR003593">
    <property type="entry name" value="AAA+_ATPase"/>
</dbReference>
<dbReference type="InterPro" id="IPR003439">
    <property type="entry name" value="ABC_transporter-like_ATP-bd"/>
</dbReference>
<organism evidence="4 5">
    <name type="scientific">Hufsiella arboris</name>
    <dbReference type="NCBI Taxonomy" id="2695275"/>
    <lineage>
        <taxon>Bacteria</taxon>
        <taxon>Pseudomonadati</taxon>
        <taxon>Bacteroidota</taxon>
        <taxon>Sphingobacteriia</taxon>
        <taxon>Sphingobacteriales</taxon>
        <taxon>Sphingobacteriaceae</taxon>
        <taxon>Hufsiella</taxon>
    </lineage>
</organism>
<feature type="domain" description="ABC transporter" evidence="3">
    <location>
        <begin position="277"/>
        <end position="496"/>
    </location>
</feature>
<dbReference type="PROSITE" id="PS50893">
    <property type="entry name" value="ABC_TRANSPORTER_2"/>
    <property type="match status" value="2"/>
</dbReference>
<dbReference type="AlphaFoldDB" id="A0A7K1YAD6"/>
<dbReference type="InterPro" id="IPR050334">
    <property type="entry name" value="Molybdenum_import_ModC"/>
</dbReference>
<evidence type="ECO:0000256" key="2">
    <source>
        <dbReference type="ARBA" id="ARBA00022840"/>
    </source>
</evidence>
<name>A0A7K1YAD6_9SPHI</name>
<accession>A0A7K1YAD6</accession>
<dbReference type="RefSeq" id="WP_160844700.1">
    <property type="nucleotide sequence ID" value="NZ_WVHT01000004.1"/>
</dbReference>
<dbReference type="EMBL" id="WVHT01000004">
    <property type="protein sequence ID" value="MXV51533.1"/>
    <property type="molecule type" value="Genomic_DNA"/>
</dbReference>
<evidence type="ECO:0000313" key="5">
    <source>
        <dbReference type="Proteomes" id="UP000466586"/>
    </source>
</evidence>
<evidence type="ECO:0000259" key="3">
    <source>
        <dbReference type="PROSITE" id="PS50893"/>
    </source>
</evidence>
<protein>
    <submittedName>
        <fullName evidence="4">ATP-binding cassette domain-containing protein</fullName>
    </submittedName>
</protein>
<dbReference type="PANTHER" id="PTHR43514:SF4">
    <property type="entry name" value="ABC TRANSPORTER I FAMILY MEMBER 10"/>
    <property type="match status" value="1"/>
</dbReference>
<dbReference type="Gene3D" id="3.40.50.300">
    <property type="entry name" value="P-loop containing nucleotide triphosphate hydrolases"/>
    <property type="match status" value="2"/>
</dbReference>
<dbReference type="InterPro" id="IPR027417">
    <property type="entry name" value="P-loop_NTPase"/>
</dbReference>
<dbReference type="GO" id="GO:0016887">
    <property type="term" value="F:ATP hydrolysis activity"/>
    <property type="evidence" value="ECO:0007669"/>
    <property type="project" value="InterPro"/>
</dbReference>
<keyword evidence="2 4" id="KW-0067">ATP-binding</keyword>
<keyword evidence="5" id="KW-1185">Reference proteome</keyword>
<dbReference type="GO" id="GO:0005524">
    <property type="term" value="F:ATP binding"/>
    <property type="evidence" value="ECO:0007669"/>
    <property type="project" value="UniProtKB-KW"/>
</dbReference>
<dbReference type="SUPFAM" id="SSF52540">
    <property type="entry name" value="P-loop containing nucleoside triphosphate hydrolases"/>
    <property type="match status" value="2"/>
</dbReference>
<comment type="caution">
    <text evidence="4">The sequence shown here is derived from an EMBL/GenBank/DDBJ whole genome shotgun (WGS) entry which is preliminary data.</text>
</comment>
<dbReference type="Proteomes" id="UP000466586">
    <property type="component" value="Unassembled WGS sequence"/>
</dbReference>
<feature type="domain" description="ABC transporter" evidence="3">
    <location>
        <begin position="1"/>
        <end position="256"/>
    </location>
</feature>
<dbReference type="Pfam" id="PF00005">
    <property type="entry name" value="ABC_tran"/>
    <property type="match status" value="2"/>
</dbReference>
<evidence type="ECO:0000313" key="4">
    <source>
        <dbReference type="EMBL" id="MXV51533.1"/>
    </source>
</evidence>
<gene>
    <name evidence="4" type="ORF">GS399_11175</name>
</gene>
<reference evidence="4 5" key="1">
    <citation type="submission" date="2019-11" db="EMBL/GenBank/DDBJ databases">
        <title>Pedobacter sp. HMF7647 Genome sequencing and assembly.</title>
        <authorList>
            <person name="Kang H."/>
            <person name="Kim H."/>
            <person name="Joh K."/>
        </authorList>
    </citation>
    <scope>NUCLEOTIDE SEQUENCE [LARGE SCALE GENOMIC DNA]</scope>
    <source>
        <strain evidence="4 5">HMF7647</strain>
    </source>
</reference>
<evidence type="ECO:0000256" key="1">
    <source>
        <dbReference type="ARBA" id="ARBA00022741"/>
    </source>
</evidence>
<dbReference type="PANTHER" id="PTHR43514">
    <property type="entry name" value="ABC TRANSPORTER I FAMILY MEMBER 10"/>
    <property type="match status" value="1"/>
</dbReference>
<dbReference type="SMART" id="SM00382">
    <property type="entry name" value="AAA"/>
    <property type="match status" value="2"/>
</dbReference>